<dbReference type="Proteomes" id="UP000689195">
    <property type="component" value="Unassembled WGS sequence"/>
</dbReference>
<organism evidence="1 2">
    <name type="scientific">Paramecium pentaurelia</name>
    <dbReference type="NCBI Taxonomy" id="43138"/>
    <lineage>
        <taxon>Eukaryota</taxon>
        <taxon>Sar</taxon>
        <taxon>Alveolata</taxon>
        <taxon>Ciliophora</taxon>
        <taxon>Intramacronucleata</taxon>
        <taxon>Oligohymenophorea</taxon>
        <taxon>Peniculida</taxon>
        <taxon>Parameciidae</taxon>
        <taxon>Paramecium</taxon>
    </lineage>
</organism>
<protein>
    <submittedName>
        <fullName evidence="1">Uncharacterized protein</fullName>
    </submittedName>
</protein>
<dbReference type="EMBL" id="CAJJDO010000179">
    <property type="protein sequence ID" value="CAD8213465.1"/>
    <property type="molecule type" value="Genomic_DNA"/>
</dbReference>
<reference evidence="1" key="1">
    <citation type="submission" date="2021-01" db="EMBL/GenBank/DDBJ databases">
        <authorList>
            <consortium name="Genoscope - CEA"/>
            <person name="William W."/>
        </authorList>
    </citation>
    <scope>NUCLEOTIDE SEQUENCE</scope>
</reference>
<proteinExistence type="predicted"/>
<gene>
    <name evidence="1" type="ORF">PPENT_87.1.T1790019</name>
</gene>
<keyword evidence="2" id="KW-1185">Reference proteome</keyword>
<evidence type="ECO:0000313" key="1">
    <source>
        <dbReference type="EMBL" id="CAD8213465.1"/>
    </source>
</evidence>
<evidence type="ECO:0000313" key="2">
    <source>
        <dbReference type="Proteomes" id="UP000689195"/>
    </source>
</evidence>
<sequence length="59" mass="7233">MIQQKLIKIFRYYLRKKKIYEVLSKNTLAIGSKESKNNQIKIKQCENQTYQKKRKVRQN</sequence>
<comment type="caution">
    <text evidence="1">The sequence shown here is derived from an EMBL/GenBank/DDBJ whole genome shotgun (WGS) entry which is preliminary data.</text>
</comment>
<name>A0A8S1YHD7_9CILI</name>
<accession>A0A8S1YHD7</accession>
<dbReference type="AlphaFoldDB" id="A0A8S1YHD7"/>